<dbReference type="EC" id="6.1.1.6" evidence="3"/>
<dbReference type="InterPro" id="IPR016163">
    <property type="entry name" value="Ald_DH_C"/>
</dbReference>
<dbReference type="AlphaFoldDB" id="A0A3M4LK11"/>
<evidence type="ECO:0000256" key="5">
    <source>
        <dbReference type="ARBA" id="ARBA00022490"/>
    </source>
</evidence>
<evidence type="ECO:0000256" key="8">
    <source>
        <dbReference type="ARBA" id="ARBA00022840"/>
    </source>
</evidence>
<comment type="caution">
    <text evidence="15">The sequence shown here is derived from an EMBL/GenBank/DDBJ whole genome shotgun (WGS) entry which is preliminary data.</text>
</comment>
<dbReference type="InterPro" id="IPR020751">
    <property type="entry name" value="aa-tRNA-synth_I_codon-bd_sub2"/>
</dbReference>
<sequence length="971" mass="109886">MWWKSLARQIQERTADNNEIVAFGAGFGPSGLPHIGTLCEVLRVSIVRAAFEKISSKETQLFIVSDDLDALRKVPATFPQPDVLLGHLGRPLCDIPDPFQKARNLSAGINARLDDALSPYGLDYQLLENSALYRAGYYNSTIRQFLSRMEKINQVVASRLGITRQKSYSMFMPVSRVSGRIIEHLVVRNVDIERGEITYRIPPDLLINRPGEEYSITSQEYYADEPIGEDITTSVLDGHCKLQWKADWAMRLIHRDISFEMHGEDLTDSANTVRDICAVMDVQAPILMKYGLFTDIAGKKISKSKGNGFSLEQVSKYMPEEALQHFMFSNPYRTTRFHPQVSIKAYDNYRADHARMVTGDDDNPIGYFHRSPTHGKRVSTYQRILNILTACHPDDIDAAYYYLLKHDKIRQDILADETFTHVVQKAFTYYQERVAPHFHARLLNEFAESMLYQISEQFKQLTQNHRPIVKTQITHIFDQIGAPGHNSAYRMLYACLFGEESGPRLEEYINRLGVQAFCTVLESRIKQAVHYRESEIMDTQLNQAITEYSDIPRPMPIVPARDSGRVLETIDFQDVKARAAAFAQHLRHNAETIAGSLSGFECYNVAVDEIERCVELLENLELNSPFFERKVRCVTSYLPLNQPIYATTCFGIIPSLMADSAWLRPPTAMHSHYKKLLQSLQLEHFFPNLNISFADKEKFVSQTAAISDAVIFTGTPENATKVRKSYLKRTLFILNGAGHNPLVVSADASIDTAIESALRVVLYNQGQDCAGPNSILVHRDIHAEFIHRLREELLKCEGHVGDYACKENIVGPNSDPDHTLKVVRMFKEYREHCTYGGEINPISGLIRPTVFERPLSLGGNYKEFFAPVFFVQPYEEDAELASYFEHPLYAPNSMYVSLFGSSHYIDSLVACGKHDADTVLNNTDLHVVEKGYNPYGGHGVAASCLYVNGIRIAKPTLPQRDIHEHLVATGA</sequence>
<evidence type="ECO:0000256" key="4">
    <source>
        <dbReference type="ARBA" id="ARBA00015745"/>
    </source>
</evidence>
<comment type="subcellular location">
    <subcellularLocation>
        <location evidence="1">Cytoplasm</location>
    </subcellularLocation>
</comment>
<feature type="domain" description="Aldehyde dehydrogenase" evidence="14">
    <location>
        <begin position="708"/>
        <end position="881"/>
    </location>
</feature>
<evidence type="ECO:0000313" key="16">
    <source>
        <dbReference type="Proteomes" id="UP000277236"/>
    </source>
</evidence>
<keyword evidence="10" id="KW-0560">Oxidoreductase</keyword>
<evidence type="ECO:0000259" key="14">
    <source>
        <dbReference type="Pfam" id="PF00171"/>
    </source>
</evidence>
<evidence type="ECO:0000256" key="13">
    <source>
        <dbReference type="ARBA" id="ARBA00048573"/>
    </source>
</evidence>
<dbReference type="GO" id="GO:0016620">
    <property type="term" value="F:oxidoreductase activity, acting on the aldehyde or oxo group of donors, NAD or NADP as acceptor"/>
    <property type="evidence" value="ECO:0007669"/>
    <property type="project" value="InterPro"/>
</dbReference>
<evidence type="ECO:0000256" key="2">
    <source>
        <dbReference type="ARBA" id="ARBA00005594"/>
    </source>
</evidence>
<keyword evidence="5" id="KW-0963">Cytoplasm</keyword>
<proteinExistence type="inferred from homology"/>
<dbReference type="InterPro" id="IPR014729">
    <property type="entry name" value="Rossmann-like_a/b/a_fold"/>
</dbReference>
<evidence type="ECO:0000256" key="12">
    <source>
        <dbReference type="ARBA" id="ARBA00030563"/>
    </source>
</evidence>
<protein>
    <recommendedName>
        <fullName evidence="4">Lysine--tRNA ligase</fullName>
        <ecNumber evidence="3">6.1.1.6</ecNumber>
    </recommendedName>
    <alternativeName>
        <fullName evidence="12">Lysyl-tRNA synthetase</fullName>
    </alternativeName>
</protein>
<dbReference type="InterPro" id="IPR001412">
    <property type="entry name" value="aa-tRNA-synth_I_CS"/>
</dbReference>
<keyword evidence="9" id="KW-0648">Protein biosynthesis</keyword>
<dbReference type="OrthoDB" id="9812625at2"/>
<dbReference type="InterPro" id="IPR015590">
    <property type="entry name" value="Aldehyde_DH_dom"/>
</dbReference>
<dbReference type="Gene3D" id="3.40.605.10">
    <property type="entry name" value="Aldehyde Dehydrogenase, Chain A, domain 1"/>
    <property type="match status" value="1"/>
</dbReference>
<dbReference type="SUPFAM" id="SSF53720">
    <property type="entry name" value="ALDH-like"/>
    <property type="match status" value="1"/>
</dbReference>
<evidence type="ECO:0000256" key="9">
    <source>
        <dbReference type="ARBA" id="ARBA00022917"/>
    </source>
</evidence>
<dbReference type="GO" id="GO:0005737">
    <property type="term" value="C:cytoplasm"/>
    <property type="evidence" value="ECO:0007669"/>
    <property type="project" value="UniProtKB-SubCell"/>
</dbReference>
<dbReference type="RefSeq" id="WP_122317967.1">
    <property type="nucleotide sequence ID" value="NZ_RBRE01000085.1"/>
</dbReference>
<dbReference type="InterPro" id="IPR008925">
    <property type="entry name" value="aa_tRNA-synth_I_cd-bd_sf"/>
</dbReference>
<keyword evidence="7" id="KW-0547">Nucleotide-binding</keyword>
<dbReference type="InterPro" id="IPR002904">
    <property type="entry name" value="Lys-tRNA-ligase"/>
</dbReference>
<evidence type="ECO:0000256" key="7">
    <source>
        <dbReference type="ARBA" id="ARBA00022741"/>
    </source>
</evidence>
<keyword evidence="6" id="KW-0436">Ligase</keyword>
<evidence type="ECO:0000256" key="3">
    <source>
        <dbReference type="ARBA" id="ARBA00013166"/>
    </source>
</evidence>
<dbReference type="Gene3D" id="1.10.10.350">
    <property type="match status" value="1"/>
</dbReference>
<organism evidence="15 16">
    <name type="scientific">Pseudomonas cichorii</name>
    <dbReference type="NCBI Taxonomy" id="36746"/>
    <lineage>
        <taxon>Bacteria</taxon>
        <taxon>Pseudomonadati</taxon>
        <taxon>Pseudomonadota</taxon>
        <taxon>Gammaproteobacteria</taxon>
        <taxon>Pseudomonadales</taxon>
        <taxon>Pseudomonadaceae</taxon>
        <taxon>Pseudomonas</taxon>
    </lineage>
</organism>
<dbReference type="GO" id="GO:0004824">
    <property type="term" value="F:lysine-tRNA ligase activity"/>
    <property type="evidence" value="ECO:0007669"/>
    <property type="project" value="UniProtKB-EC"/>
</dbReference>
<dbReference type="PANTHER" id="PTHR37940:SF1">
    <property type="entry name" value="LYSINE--TRNA LIGASE"/>
    <property type="match status" value="1"/>
</dbReference>
<dbReference type="InterPro" id="IPR016160">
    <property type="entry name" value="Ald_DH_CS_CYS"/>
</dbReference>
<dbReference type="EMBL" id="RBRE01000085">
    <property type="protein sequence ID" value="RMQ41720.1"/>
    <property type="molecule type" value="Genomic_DNA"/>
</dbReference>
<dbReference type="SUPFAM" id="SSF52374">
    <property type="entry name" value="Nucleotidylyl transferase"/>
    <property type="match status" value="1"/>
</dbReference>
<dbReference type="PANTHER" id="PTHR37940">
    <property type="entry name" value="LYSINE--TRNA LIGASE"/>
    <property type="match status" value="1"/>
</dbReference>
<comment type="similarity">
    <text evidence="2">Belongs to the class-I aminoacyl-tRNA synthetase family.</text>
</comment>
<dbReference type="Pfam" id="PF00171">
    <property type="entry name" value="Aldedh"/>
    <property type="match status" value="1"/>
</dbReference>
<evidence type="ECO:0000256" key="6">
    <source>
        <dbReference type="ARBA" id="ARBA00022598"/>
    </source>
</evidence>
<dbReference type="Proteomes" id="UP000277236">
    <property type="component" value="Unassembled WGS sequence"/>
</dbReference>
<dbReference type="InterPro" id="IPR016161">
    <property type="entry name" value="Ald_DH/histidinol_DH"/>
</dbReference>
<accession>A0A3M4LK11</accession>
<evidence type="ECO:0000256" key="11">
    <source>
        <dbReference type="ARBA" id="ARBA00023146"/>
    </source>
</evidence>
<dbReference type="PROSITE" id="PS00178">
    <property type="entry name" value="AA_TRNA_LIGASE_I"/>
    <property type="match status" value="1"/>
</dbReference>
<dbReference type="GO" id="GO:0006430">
    <property type="term" value="P:lysyl-tRNA aminoacylation"/>
    <property type="evidence" value="ECO:0007669"/>
    <property type="project" value="InterPro"/>
</dbReference>
<dbReference type="Pfam" id="PF01921">
    <property type="entry name" value="tRNA-synt_1f"/>
    <property type="match status" value="1"/>
</dbReference>
<name>A0A3M4LK11_PSECI</name>
<keyword evidence="11 15" id="KW-0030">Aminoacyl-tRNA synthetase</keyword>
<dbReference type="InterPro" id="IPR016162">
    <property type="entry name" value="Ald_DH_N"/>
</dbReference>
<dbReference type="SUPFAM" id="SSF48163">
    <property type="entry name" value="An anticodon-binding domain of class I aminoacyl-tRNA synthetases"/>
    <property type="match status" value="1"/>
</dbReference>
<dbReference type="Gene3D" id="3.40.50.620">
    <property type="entry name" value="HUPs"/>
    <property type="match status" value="2"/>
</dbReference>
<evidence type="ECO:0000256" key="10">
    <source>
        <dbReference type="ARBA" id="ARBA00023002"/>
    </source>
</evidence>
<dbReference type="Gene3D" id="3.40.309.10">
    <property type="entry name" value="Aldehyde Dehydrogenase, Chain A, domain 2"/>
    <property type="match status" value="1"/>
</dbReference>
<dbReference type="GO" id="GO:0000049">
    <property type="term" value="F:tRNA binding"/>
    <property type="evidence" value="ECO:0007669"/>
    <property type="project" value="InterPro"/>
</dbReference>
<dbReference type="GO" id="GO:0005524">
    <property type="term" value="F:ATP binding"/>
    <property type="evidence" value="ECO:0007669"/>
    <property type="project" value="UniProtKB-KW"/>
</dbReference>
<evidence type="ECO:0000256" key="1">
    <source>
        <dbReference type="ARBA" id="ARBA00004496"/>
    </source>
</evidence>
<evidence type="ECO:0000313" key="15">
    <source>
        <dbReference type="EMBL" id="RMQ41720.1"/>
    </source>
</evidence>
<dbReference type="PROSITE" id="PS00070">
    <property type="entry name" value="ALDEHYDE_DEHYDR_CYS"/>
    <property type="match status" value="1"/>
</dbReference>
<keyword evidence="8" id="KW-0067">ATP-binding</keyword>
<comment type="catalytic activity">
    <reaction evidence="13">
        <text>tRNA(Lys) + L-lysine + ATP = L-lysyl-tRNA(Lys) + AMP + diphosphate</text>
        <dbReference type="Rhea" id="RHEA:20792"/>
        <dbReference type="Rhea" id="RHEA-COMP:9696"/>
        <dbReference type="Rhea" id="RHEA-COMP:9697"/>
        <dbReference type="ChEBI" id="CHEBI:30616"/>
        <dbReference type="ChEBI" id="CHEBI:32551"/>
        <dbReference type="ChEBI" id="CHEBI:33019"/>
        <dbReference type="ChEBI" id="CHEBI:78442"/>
        <dbReference type="ChEBI" id="CHEBI:78529"/>
        <dbReference type="ChEBI" id="CHEBI:456215"/>
        <dbReference type="EC" id="6.1.1.6"/>
    </reaction>
</comment>
<reference evidence="15 16" key="1">
    <citation type="submission" date="2018-08" db="EMBL/GenBank/DDBJ databases">
        <title>Recombination of ecologically and evolutionarily significant loci maintains genetic cohesion in the Pseudomonas syringae species complex.</title>
        <authorList>
            <person name="Dillon M."/>
            <person name="Thakur S."/>
            <person name="Almeida R.N.D."/>
            <person name="Weir B.S."/>
            <person name="Guttman D.S."/>
        </authorList>
    </citation>
    <scope>NUCLEOTIDE SEQUENCE [LARGE SCALE GENOMIC DNA]</scope>
    <source>
        <strain evidence="15 16">ICMP 3353</strain>
    </source>
</reference>
<gene>
    <name evidence="15" type="ORF">ALQ04_00531</name>
</gene>